<dbReference type="GO" id="GO:0047355">
    <property type="term" value="F:CDP-glycerol glycerophosphotransferase activity"/>
    <property type="evidence" value="ECO:0007669"/>
    <property type="project" value="InterPro"/>
</dbReference>
<feature type="domain" description="GW" evidence="8">
    <location>
        <begin position="655"/>
        <end position="733"/>
    </location>
</feature>
<dbReference type="Pfam" id="PF04464">
    <property type="entry name" value="Glyphos_transf"/>
    <property type="match status" value="1"/>
</dbReference>
<keyword evidence="10" id="KW-1185">Reference proteome</keyword>
<evidence type="ECO:0000256" key="2">
    <source>
        <dbReference type="ARBA" id="ARBA00010488"/>
    </source>
</evidence>
<dbReference type="GO" id="GO:0016757">
    <property type="term" value="F:glycosyltransferase activity"/>
    <property type="evidence" value="ECO:0007669"/>
    <property type="project" value="InterPro"/>
</dbReference>
<dbReference type="RefSeq" id="WP_066097100.1">
    <property type="nucleotide sequence ID" value="NZ_CP126114.1"/>
</dbReference>
<dbReference type="Gene3D" id="3.40.50.2000">
    <property type="entry name" value="Glycogen Phosphorylase B"/>
    <property type="match status" value="1"/>
</dbReference>
<reference evidence="9" key="1">
    <citation type="submission" date="2023-05" db="EMBL/GenBank/DDBJ databases">
        <title>Comparative genomics of Bacillaceae isolates and their secondary metabolite potential.</title>
        <authorList>
            <person name="Song L."/>
            <person name="Nielsen L.J."/>
            <person name="Mohite O."/>
            <person name="Xu X."/>
            <person name="Weber T."/>
            <person name="Kovacs A.T."/>
        </authorList>
    </citation>
    <scope>NUCLEOTIDE SEQUENCE</scope>
    <source>
        <strain evidence="9">XLM17</strain>
    </source>
</reference>
<keyword evidence="4" id="KW-0808">Transferase</keyword>
<evidence type="ECO:0000256" key="6">
    <source>
        <dbReference type="ARBA" id="ARBA00022944"/>
    </source>
</evidence>
<evidence type="ECO:0000313" key="9">
    <source>
        <dbReference type="EMBL" id="WHY86098.1"/>
    </source>
</evidence>
<dbReference type="AlphaFoldDB" id="A0AA95SCF1"/>
<dbReference type="Gene3D" id="3.40.50.12580">
    <property type="match status" value="1"/>
</dbReference>
<dbReference type="SUPFAM" id="SSF53756">
    <property type="entry name" value="UDP-Glycosyltransferase/glycogen phosphorylase"/>
    <property type="match status" value="3"/>
</dbReference>
<feature type="domain" description="GW" evidence="8">
    <location>
        <begin position="737"/>
        <end position="815"/>
    </location>
</feature>
<dbReference type="PANTHER" id="PTHR37316:SF3">
    <property type="entry name" value="TEICHOIC ACID GLYCEROL-PHOSPHATE TRANSFERASE"/>
    <property type="match status" value="1"/>
</dbReference>
<comment type="subcellular location">
    <subcellularLocation>
        <location evidence="1">Cell membrane</location>
        <topology evidence="1">Peripheral membrane protein</topology>
    </subcellularLocation>
</comment>
<organism evidence="9 10">
    <name type="scientific">Neobacillus novalis</name>
    <dbReference type="NCBI Taxonomy" id="220687"/>
    <lineage>
        <taxon>Bacteria</taxon>
        <taxon>Bacillati</taxon>
        <taxon>Bacillota</taxon>
        <taxon>Bacilli</taxon>
        <taxon>Bacillales</taxon>
        <taxon>Bacillaceae</taxon>
        <taxon>Neobacillus</taxon>
    </lineage>
</organism>
<dbReference type="Gene3D" id="2.30.30.170">
    <property type="match status" value="2"/>
</dbReference>
<dbReference type="Pfam" id="PF13457">
    <property type="entry name" value="GW"/>
    <property type="match status" value="2"/>
</dbReference>
<gene>
    <name evidence="9" type="ORF">QNH39_26580</name>
</gene>
<evidence type="ECO:0000256" key="4">
    <source>
        <dbReference type="ARBA" id="ARBA00022679"/>
    </source>
</evidence>
<dbReference type="PROSITE" id="PS51780">
    <property type="entry name" value="GW"/>
    <property type="match status" value="2"/>
</dbReference>
<name>A0AA95SCF1_9BACI</name>
<evidence type="ECO:0000259" key="8">
    <source>
        <dbReference type="PROSITE" id="PS51780"/>
    </source>
</evidence>
<dbReference type="InterPro" id="IPR043148">
    <property type="entry name" value="TagF_C"/>
</dbReference>
<dbReference type="InterPro" id="IPR043149">
    <property type="entry name" value="TagF_N"/>
</dbReference>
<comment type="similarity">
    <text evidence="2">Belongs to the CDP-glycerol glycerophosphotransferase family.</text>
</comment>
<evidence type="ECO:0000256" key="7">
    <source>
        <dbReference type="ARBA" id="ARBA00023136"/>
    </source>
</evidence>
<dbReference type="NCBIfam" id="NF033202">
    <property type="entry name" value="GW_glycos_SH3"/>
    <property type="match status" value="1"/>
</dbReference>
<dbReference type="InterPro" id="IPR007554">
    <property type="entry name" value="Glycerophosphate_synth"/>
</dbReference>
<dbReference type="KEGG" id="nnv:QNH39_26580"/>
<evidence type="ECO:0000256" key="5">
    <source>
        <dbReference type="ARBA" id="ARBA00022729"/>
    </source>
</evidence>
<sequence>MNKKIIKRKINFIVAPMLNYFFKKSHNRVNLYAKYYDQLKVEKNTILYESRDGNSITDNPYAMFTYMLENPDFKDYQHIWSVADFDAVASVMAKYQDYHNVKFVKRNSRTYLKYLATSEYLINNSTFQSFFIPKKDQVYINTWHGTPLKSMGFDIPGNPAHSQNVVRNFLSTNYMLSPNTHTTKIFTDSYKLDGLYKGTIIEEGYPRIDLTLNTDPEGYKGYLRKLGLRIDDDKKTILYAPTWKGTNTTKVKNDVLQIIADINYVEKEVGDRYSILIKVHPYLYKEAAKYPELNDRLVPDFVDPNELLAAIDLLITDYSSIFFDFLVTNKPIVFYTWDIDVYGEERGQYIQNDELPGPIVYNSKELAAAIKNIETHKVNFLDNYKKMQDQFTRYDDGNVTERVVRFLFDKGTKDLNLVNKLDIQKKKLLIYPGGLRNNGITSSFINLMNNIDFDQYDVSCFTGTPNSEEVLNNLEKINKNVRFLFKPGYPVYKLLEIYRDRFIHNRGERGWLGKLLFPEKAYARDHARLFGNSKFDYVIDFSGYSLFWAKYLIVADAKTKICYMHNDLLSESEKIIDGKRPHKINLRGLFSVYHRFDKLVSVSKGTMELNRKNLLEYAPFEKFDYILNSINPEKILQNDHPTEAAIDEKNDPLMATENFKAIALLQGNKEQVVWNMPPGNGKANQFPLAQEFKDAEIIISRKASDGQNTYYKFSHNNRIIGWISSEAVELLPDTILSKQNVDKIAKLGQPRGNDIWSAPYEVPDCQKVSSSRAFKDMIVDIDQEAETFHGIYFRISIHDTVIGWIDHSALRVYRKCTIDGNTSEVNKHKINLIRNLLRYKYNNRKKELIKKMENSRLEEMETASEPASVNESQVSTGAEHDLKLGMEIDHKFIPYPAKNDVNFVTMGRLSPEKGQDNLIKAFAGFHQKQTNSKLYILGHGPLKEELQALIEKLDLHDAVYLLGQIENPFSFLKKCDCFVLSSHYEGQPMVLLEAMTLEMDIIATDIVANRTVLEDGVYGLLVENSISGLEEGLNLMASDKKPRFKKFDYNQYNAAAMESFYKCLESEGRQG</sequence>
<dbReference type="EMBL" id="CP126114">
    <property type="protein sequence ID" value="WHY86098.1"/>
    <property type="molecule type" value="Genomic_DNA"/>
</dbReference>
<evidence type="ECO:0000256" key="1">
    <source>
        <dbReference type="ARBA" id="ARBA00004202"/>
    </source>
</evidence>
<dbReference type="PANTHER" id="PTHR37316">
    <property type="entry name" value="TEICHOIC ACID GLYCEROL-PHOSPHATE PRIMASE"/>
    <property type="match status" value="1"/>
</dbReference>
<dbReference type="Gene3D" id="3.40.50.11820">
    <property type="match status" value="1"/>
</dbReference>
<proteinExistence type="inferred from homology"/>
<dbReference type="Pfam" id="PF00534">
    <property type="entry name" value="Glycos_transf_1"/>
    <property type="match status" value="1"/>
</dbReference>
<evidence type="ECO:0000256" key="3">
    <source>
        <dbReference type="ARBA" id="ARBA00022475"/>
    </source>
</evidence>
<evidence type="ECO:0000313" key="10">
    <source>
        <dbReference type="Proteomes" id="UP001178288"/>
    </source>
</evidence>
<keyword evidence="7" id="KW-0472">Membrane</keyword>
<keyword evidence="5" id="KW-0732">Signal</keyword>
<dbReference type="CDD" id="cd03811">
    <property type="entry name" value="GT4_GT28_WabH-like"/>
    <property type="match status" value="1"/>
</dbReference>
<dbReference type="SUPFAM" id="SSF82057">
    <property type="entry name" value="Prokaryotic SH3-related domain"/>
    <property type="match status" value="2"/>
</dbReference>
<dbReference type="GO" id="GO:0005886">
    <property type="term" value="C:plasma membrane"/>
    <property type="evidence" value="ECO:0007669"/>
    <property type="project" value="UniProtKB-SubCell"/>
</dbReference>
<dbReference type="Proteomes" id="UP001178288">
    <property type="component" value="Chromosome"/>
</dbReference>
<accession>A0AA95SCF1</accession>
<dbReference type="InterPro" id="IPR038200">
    <property type="entry name" value="GW_dom_sf"/>
</dbReference>
<dbReference type="InterPro" id="IPR051612">
    <property type="entry name" value="Teichoic_Acid_Biosynth"/>
</dbReference>
<dbReference type="InterPro" id="IPR001296">
    <property type="entry name" value="Glyco_trans_1"/>
</dbReference>
<keyword evidence="6" id="KW-0777">Teichoic acid biosynthesis</keyword>
<keyword evidence="3" id="KW-1003">Cell membrane</keyword>
<dbReference type="InterPro" id="IPR025987">
    <property type="entry name" value="GW_dom"/>
</dbReference>
<dbReference type="GO" id="GO:0019350">
    <property type="term" value="P:teichoic acid biosynthetic process"/>
    <property type="evidence" value="ECO:0007669"/>
    <property type="project" value="UniProtKB-KW"/>
</dbReference>
<protein>
    <submittedName>
        <fullName evidence="9">CDP-glycerol glycerophosphotransferase family protein</fullName>
    </submittedName>
</protein>